<evidence type="ECO:0000259" key="1">
    <source>
        <dbReference type="SMART" id="SM01321"/>
    </source>
</evidence>
<dbReference type="InterPro" id="IPR052715">
    <property type="entry name" value="RAYT_transposase"/>
</dbReference>
<proteinExistence type="predicted"/>
<protein>
    <submittedName>
        <fullName evidence="2">Transposase</fullName>
    </submittedName>
</protein>
<feature type="domain" description="Transposase IS200-like" evidence="1">
    <location>
        <begin position="21"/>
        <end position="168"/>
    </location>
</feature>
<gene>
    <name evidence="2" type="ORF">ACFFFP_09340</name>
</gene>
<sequence>MGFDPERHHRRSLRLKGYDYTQAGAYFVTICTQDRACLFGEVVGDAMRLNDAGRMVVAEWERLAKRFPGVELDAFVVMPNHVHGILVITDPVGAGLVPAHDGATTRVAPTVGDIVGAFKSRTTVGYIHGVKTRGWPPFRRRLWQRNYYEHIIRHDESLNRIRRYIAENPLRWHLDRENPQAVDKDDLWEKLFTQEGSP</sequence>
<dbReference type="Proteomes" id="UP001589830">
    <property type="component" value="Unassembled WGS sequence"/>
</dbReference>
<organism evidence="2 3">
    <name type="scientific">Thermus composti</name>
    <dbReference type="NCBI Taxonomy" id="532059"/>
    <lineage>
        <taxon>Bacteria</taxon>
        <taxon>Thermotogati</taxon>
        <taxon>Deinococcota</taxon>
        <taxon>Deinococci</taxon>
        <taxon>Thermales</taxon>
        <taxon>Thermaceae</taxon>
        <taxon>Thermus</taxon>
    </lineage>
</organism>
<dbReference type="PANTHER" id="PTHR36966:SF1">
    <property type="entry name" value="REP-ASSOCIATED TYROSINE TRANSPOSASE"/>
    <property type="match status" value="1"/>
</dbReference>
<dbReference type="PANTHER" id="PTHR36966">
    <property type="entry name" value="REP-ASSOCIATED TYROSINE TRANSPOSASE"/>
    <property type="match status" value="1"/>
</dbReference>
<dbReference type="SMART" id="SM01321">
    <property type="entry name" value="Y1_Tnp"/>
    <property type="match status" value="1"/>
</dbReference>
<keyword evidence="3" id="KW-1185">Reference proteome</keyword>
<dbReference type="EMBL" id="JBHLTW010000040">
    <property type="protein sequence ID" value="MFC0596362.1"/>
    <property type="molecule type" value="Genomic_DNA"/>
</dbReference>
<comment type="caution">
    <text evidence="2">The sequence shown here is derived from an EMBL/GenBank/DDBJ whole genome shotgun (WGS) entry which is preliminary data.</text>
</comment>
<name>A0ABV6Q2L3_9DEIN</name>
<reference evidence="2 3" key="1">
    <citation type="submission" date="2024-09" db="EMBL/GenBank/DDBJ databases">
        <authorList>
            <person name="Sun Q."/>
            <person name="Mori K."/>
        </authorList>
    </citation>
    <scope>NUCLEOTIDE SEQUENCE [LARGE SCALE GENOMIC DNA]</scope>
    <source>
        <strain evidence="2 3">NCAIM B.02340</strain>
    </source>
</reference>
<dbReference type="Gene3D" id="3.30.70.1290">
    <property type="entry name" value="Transposase IS200-like"/>
    <property type="match status" value="1"/>
</dbReference>
<dbReference type="InterPro" id="IPR036515">
    <property type="entry name" value="Transposase_17_sf"/>
</dbReference>
<dbReference type="RefSeq" id="WP_188846505.1">
    <property type="nucleotide sequence ID" value="NZ_BMPJ01000006.1"/>
</dbReference>
<evidence type="ECO:0000313" key="3">
    <source>
        <dbReference type="Proteomes" id="UP001589830"/>
    </source>
</evidence>
<accession>A0ABV6Q2L3</accession>
<dbReference type="SUPFAM" id="SSF143422">
    <property type="entry name" value="Transposase IS200-like"/>
    <property type="match status" value="1"/>
</dbReference>
<dbReference type="InterPro" id="IPR002686">
    <property type="entry name" value="Transposase_17"/>
</dbReference>
<evidence type="ECO:0000313" key="2">
    <source>
        <dbReference type="EMBL" id="MFC0596362.1"/>
    </source>
</evidence>